<dbReference type="OrthoDB" id="63113at2759"/>
<dbReference type="PANTHER" id="PTHR19317:SF0">
    <property type="entry name" value="PRENYLATED RAB ACCEPTOR PROTEIN 1"/>
    <property type="match status" value="1"/>
</dbReference>
<feature type="transmembrane region" description="Helical" evidence="8">
    <location>
        <begin position="366"/>
        <end position="382"/>
    </location>
</feature>
<evidence type="ECO:0000256" key="1">
    <source>
        <dbReference type="ARBA" id="ARBA00002501"/>
    </source>
</evidence>
<dbReference type="PANTHER" id="PTHR19317">
    <property type="entry name" value="PRENYLATED RAB ACCEPTOR 1-RELATED"/>
    <property type="match status" value="1"/>
</dbReference>
<keyword evidence="4 8" id="KW-0812">Transmembrane</keyword>
<dbReference type="AlphaFoldDB" id="A0A1Y1I0F7"/>
<comment type="function">
    <text evidence="1">May be involved in both secretory and endocytic intracellular trafficking in the endosomal/prevacuolar compartments.</text>
</comment>
<reference evidence="9 10" key="1">
    <citation type="journal article" date="2014" name="Nat. Commun.">
        <title>Klebsormidium flaccidum genome reveals primary factors for plant terrestrial adaptation.</title>
        <authorList>
            <person name="Hori K."/>
            <person name="Maruyama F."/>
            <person name="Fujisawa T."/>
            <person name="Togashi T."/>
            <person name="Yamamoto N."/>
            <person name="Seo M."/>
            <person name="Sato S."/>
            <person name="Yamada T."/>
            <person name="Mori H."/>
            <person name="Tajima N."/>
            <person name="Moriyama T."/>
            <person name="Ikeuchi M."/>
            <person name="Watanabe M."/>
            <person name="Wada H."/>
            <person name="Kobayashi K."/>
            <person name="Saito M."/>
            <person name="Masuda T."/>
            <person name="Sasaki-Sekimoto Y."/>
            <person name="Mashiguchi K."/>
            <person name="Awai K."/>
            <person name="Shimojima M."/>
            <person name="Masuda S."/>
            <person name="Iwai M."/>
            <person name="Nobusawa T."/>
            <person name="Narise T."/>
            <person name="Kondo S."/>
            <person name="Saito H."/>
            <person name="Sato R."/>
            <person name="Murakawa M."/>
            <person name="Ihara Y."/>
            <person name="Oshima-Yamada Y."/>
            <person name="Ohtaka K."/>
            <person name="Satoh M."/>
            <person name="Sonobe K."/>
            <person name="Ishii M."/>
            <person name="Ohtani R."/>
            <person name="Kanamori-Sato M."/>
            <person name="Honoki R."/>
            <person name="Miyazaki D."/>
            <person name="Mochizuki H."/>
            <person name="Umetsu J."/>
            <person name="Higashi K."/>
            <person name="Shibata D."/>
            <person name="Kamiya Y."/>
            <person name="Sato N."/>
            <person name="Nakamura Y."/>
            <person name="Tabata S."/>
            <person name="Ida S."/>
            <person name="Kurokawa K."/>
            <person name="Ohta H."/>
        </authorList>
    </citation>
    <scope>NUCLEOTIDE SEQUENCE [LARGE SCALE GENOMIC DNA]</scope>
    <source>
        <strain evidence="9 10">NIES-2285</strain>
    </source>
</reference>
<keyword evidence="10" id="KW-1185">Reference proteome</keyword>
<dbReference type="STRING" id="105231.A0A1Y1I0F7"/>
<keyword evidence="5 8" id="KW-1133">Transmembrane helix</keyword>
<dbReference type="InterPro" id="IPR004895">
    <property type="entry name" value="Prenylated_rab_accept_PRA1"/>
</dbReference>
<accession>A0A1Y1I0F7</accession>
<evidence type="ECO:0000256" key="8">
    <source>
        <dbReference type="SAM" id="Phobius"/>
    </source>
</evidence>
<proteinExistence type="inferred from homology"/>
<comment type="subcellular location">
    <subcellularLocation>
        <location evidence="2">Membrane</location>
        <topology evidence="2">Multi-pass membrane protein</topology>
    </subcellularLocation>
</comment>
<evidence type="ECO:0000313" key="9">
    <source>
        <dbReference type="EMBL" id="GAQ82919.1"/>
    </source>
</evidence>
<evidence type="ECO:0000256" key="6">
    <source>
        <dbReference type="ARBA" id="ARBA00023136"/>
    </source>
</evidence>
<gene>
    <name evidence="9" type="ORF">KFL_001290090</name>
</gene>
<evidence type="ECO:0000256" key="3">
    <source>
        <dbReference type="ARBA" id="ARBA00006483"/>
    </source>
</evidence>
<feature type="compositionally biased region" description="Basic residues" evidence="7">
    <location>
        <begin position="78"/>
        <end position="87"/>
    </location>
</feature>
<keyword evidence="6 8" id="KW-0472">Membrane</keyword>
<dbReference type="Proteomes" id="UP000054558">
    <property type="component" value="Unassembled WGS sequence"/>
</dbReference>
<name>A0A1Y1I0F7_KLENI</name>
<dbReference type="GO" id="GO:0005783">
    <property type="term" value="C:endoplasmic reticulum"/>
    <property type="evidence" value="ECO:0007669"/>
    <property type="project" value="UniProtKB-ARBA"/>
</dbReference>
<organism evidence="9 10">
    <name type="scientific">Klebsormidium nitens</name>
    <name type="common">Green alga</name>
    <name type="synonym">Ulothrix nitens</name>
    <dbReference type="NCBI Taxonomy" id="105231"/>
    <lineage>
        <taxon>Eukaryota</taxon>
        <taxon>Viridiplantae</taxon>
        <taxon>Streptophyta</taxon>
        <taxon>Klebsormidiophyceae</taxon>
        <taxon>Klebsormidiales</taxon>
        <taxon>Klebsormidiaceae</taxon>
        <taxon>Klebsormidium</taxon>
    </lineage>
</organism>
<evidence type="ECO:0000256" key="2">
    <source>
        <dbReference type="ARBA" id="ARBA00004141"/>
    </source>
</evidence>
<sequence>MTPVRLRSHKDQITIEDELDNQVRAFIALETGRDIPDGHEDALLARLQSIAADIKVHLQKNVELSEDLQKVSDTQQRGGRKQRKGPKHIAVEDDAKPSVGPAEDTPALEKDVTELAARIEAHCEEFPQRVAHQLSEHLQRIRPLATSSDPPETDENLDTRLEPVSGLPSMAELQEKLGGAVTTLLGLQKRLELAEAKASRVVNAVEQERSRGGPSLTEQVIAEHDKVMGYLEDKARARGTKRAATTSDLGGSPMTRSRSKIHFTAMAAPGPPPAPTAVASPASAGGSGPAARAVLGRVGDTVKAALAQQRPWTELADRNAFSKPESLTEASTRIRKNITYFRVNYAVFMVSVVGLCMLWNPSSLIVAGLLGLVWAYLFLVRSEPLVISGRTLSEKEKFLGTSILTLLIVFVFTSVGSVLISGIGLGIFLIAVHGAFKTPDDLFLDEPEAAGGFLSFLTAGAPASQQPISHV</sequence>
<evidence type="ECO:0000256" key="4">
    <source>
        <dbReference type="ARBA" id="ARBA00022692"/>
    </source>
</evidence>
<dbReference type="GO" id="GO:0016192">
    <property type="term" value="P:vesicle-mediated transport"/>
    <property type="evidence" value="ECO:0007669"/>
    <property type="project" value="UniProtKB-ARBA"/>
</dbReference>
<feature type="transmembrane region" description="Helical" evidence="8">
    <location>
        <begin position="343"/>
        <end position="360"/>
    </location>
</feature>
<evidence type="ECO:0000313" key="10">
    <source>
        <dbReference type="Proteomes" id="UP000054558"/>
    </source>
</evidence>
<feature type="region of interest" description="Disordered" evidence="7">
    <location>
        <begin position="69"/>
        <end position="107"/>
    </location>
</feature>
<protein>
    <submittedName>
        <fullName evidence="9">Prenylated rab acceptor</fullName>
    </submittedName>
</protein>
<dbReference type="GO" id="GO:0005794">
    <property type="term" value="C:Golgi apparatus"/>
    <property type="evidence" value="ECO:0000318"/>
    <property type="project" value="GO_Central"/>
</dbReference>
<evidence type="ECO:0000256" key="7">
    <source>
        <dbReference type="SAM" id="MobiDB-lite"/>
    </source>
</evidence>
<evidence type="ECO:0000256" key="5">
    <source>
        <dbReference type="ARBA" id="ARBA00022989"/>
    </source>
</evidence>
<feature type="transmembrane region" description="Helical" evidence="8">
    <location>
        <begin position="403"/>
        <end position="436"/>
    </location>
</feature>
<comment type="similarity">
    <text evidence="3">Belongs to the PRA1 family.</text>
</comment>
<dbReference type="Pfam" id="PF03208">
    <property type="entry name" value="PRA1"/>
    <property type="match status" value="1"/>
</dbReference>
<dbReference type="EMBL" id="DF237078">
    <property type="protein sequence ID" value="GAQ82919.1"/>
    <property type="molecule type" value="Genomic_DNA"/>
</dbReference>
<dbReference type="GO" id="GO:0016020">
    <property type="term" value="C:membrane"/>
    <property type="evidence" value="ECO:0007669"/>
    <property type="project" value="UniProtKB-SubCell"/>
</dbReference>